<evidence type="ECO:0000313" key="12">
    <source>
        <dbReference type="Proteomes" id="UP000016529"/>
    </source>
</evidence>
<dbReference type="PROSITE" id="PS50928">
    <property type="entry name" value="ABC_TM1"/>
    <property type="match status" value="1"/>
</dbReference>
<keyword evidence="3 9" id="KW-0813">Transport</keyword>
<dbReference type="InterPro" id="IPR010065">
    <property type="entry name" value="AA_ABC_transptr_permease_3TM"/>
</dbReference>
<dbReference type="CDD" id="cd06261">
    <property type="entry name" value="TM_PBP2"/>
    <property type="match status" value="1"/>
</dbReference>
<dbReference type="RefSeq" id="WP_021461499.1">
    <property type="nucleotide sequence ID" value="NZ_AVOX01000018.1"/>
</dbReference>
<proteinExistence type="inferred from homology"/>
<dbReference type="GO" id="GO:0043190">
    <property type="term" value="C:ATP-binding cassette (ABC) transporter complex"/>
    <property type="evidence" value="ECO:0007669"/>
    <property type="project" value="InterPro"/>
</dbReference>
<evidence type="ECO:0000313" key="11">
    <source>
        <dbReference type="EMBL" id="ERF78631.1"/>
    </source>
</evidence>
<evidence type="ECO:0000256" key="4">
    <source>
        <dbReference type="ARBA" id="ARBA00022475"/>
    </source>
</evidence>
<dbReference type="Gene3D" id="1.10.3720.10">
    <property type="entry name" value="MetI-like"/>
    <property type="match status" value="1"/>
</dbReference>
<evidence type="ECO:0000256" key="8">
    <source>
        <dbReference type="ARBA" id="ARBA00023136"/>
    </source>
</evidence>
<evidence type="ECO:0000256" key="5">
    <source>
        <dbReference type="ARBA" id="ARBA00022692"/>
    </source>
</evidence>
<dbReference type="PANTHER" id="PTHR30614">
    <property type="entry name" value="MEMBRANE COMPONENT OF AMINO ACID ABC TRANSPORTER"/>
    <property type="match status" value="1"/>
</dbReference>
<keyword evidence="5 9" id="KW-0812">Transmembrane</keyword>
<feature type="domain" description="ABC transmembrane type-1" evidence="10">
    <location>
        <begin position="19"/>
        <end position="207"/>
    </location>
</feature>
<sequence length="228" mass="25642">MQTWTILWQQRQQFIDGFLTTIIDLFLISAVVAFLLGILALFLLEDKQSVCRKVVLLVIDTMRTLPFLIYAYLLYYGLPAFGVTLDAWTAGLIALITYHGAYFAEIFRGLRDTLPPGQIEAALSHGFSRNKMMLLLVLPQLLLRSSALLANQLVYLLKDTAFLTIITLKELTGVAAAIQATYFIPIEAFVVAIALYWLVSFGIDQIMKLVKKAAVTRGLSYEQSNIRR</sequence>
<feature type="transmembrane region" description="Helical" evidence="9">
    <location>
        <begin position="177"/>
        <end position="199"/>
    </location>
</feature>
<evidence type="ECO:0000259" key="10">
    <source>
        <dbReference type="PROSITE" id="PS50928"/>
    </source>
</evidence>
<comment type="subcellular location">
    <subcellularLocation>
        <location evidence="1">Cell inner membrane</location>
        <topology evidence="1">Multi-pass membrane protein</topology>
    </subcellularLocation>
    <subcellularLocation>
        <location evidence="9">Cell membrane</location>
        <topology evidence="9">Multi-pass membrane protein</topology>
    </subcellularLocation>
</comment>
<dbReference type="InterPro" id="IPR043429">
    <property type="entry name" value="ArtM/GltK/GlnP/TcyL/YhdX-like"/>
</dbReference>
<dbReference type="Proteomes" id="UP000016529">
    <property type="component" value="Unassembled WGS sequence"/>
</dbReference>
<organism evidence="11 12">
    <name type="scientific">Gallibacterium anatis 12656/12</name>
    <dbReference type="NCBI Taxonomy" id="1195244"/>
    <lineage>
        <taxon>Bacteria</taxon>
        <taxon>Pseudomonadati</taxon>
        <taxon>Pseudomonadota</taxon>
        <taxon>Gammaproteobacteria</taxon>
        <taxon>Pasteurellales</taxon>
        <taxon>Pasteurellaceae</taxon>
        <taxon>Gallibacterium</taxon>
    </lineage>
</organism>
<comment type="caution">
    <text evidence="11">The sequence shown here is derived from an EMBL/GenBank/DDBJ whole genome shotgun (WGS) entry which is preliminary data.</text>
</comment>
<dbReference type="PANTHER" id="PTHR30614:SF35">
    <property type="entry name" value="ABC TRANSPORTER PERMEASE PROTEIN"/>
    <property type="match status" value="1"/>
</dbReference>
<evidence type="ECO:0000256" key="6">
    <source>
        <dbReference type="ARBA" id="ARBA00022970"/>
    </source>
</evidence>
<evidence type="ECO:0000256" key="7">
    <source>
        <dbReference type="ARBA" id="ARBA00022989"/>
    </source>
</evidence>
<feature type="transmembrane region" description="Helical" evidence="9">
    <location>
        <begin position="18"/>
        <end position="42"/>
    </location>
</feature>
<dbReference type="GO" id="GO:0006865">
    <property type="term" value="P:amino acid transport"/>
    <property type="evidence" value="ECO:0007669"/>
    <property type="project" value="UniProtKB-KW"/>
</dbReference>
<keyword evidence="8 9" id="KW-0472">Membrane</keyword>
<gene>
    <name evidence="11" type="ORF">N561_05190</name>
</gene>
<protein>
    <recommendedName>
        <fullName evidence="10">ABC transmembrane type-1 domain-containing protein</fullName>
    </recommendedName>
</protein>
<accession>U1H2K5</accession>
<dbReference type="InterPro" id="IPR035906">
    <property type="entry name" value="MetI-like_sf"/>
</dbReference>
<comment type="similarity">
    <text evidence="2">Belongs to the binding-protein-dependent transport system permease family. HisMQ subfamily.</text>
</comment>
<dbReference type="SUPFAM" id="SSF161098">
    <property type="entry name" value="MetI-like"/>
    <property type="match status" value="1"/>
</dbReference>
<dbReference type="PATRIC" id="fig|1195244.3.peg.1010"/>
<dbReference type="EMBL" id="AVOX01000018">
    <property type="protein sequence ID" value="ERF78631.1"/>
    <property type="molecule type" value="Genomic_DNA"/>
</dbReference>
<evidence type="ECO:0000256" key="9">
    <source>
        <dbReference type="RuleBase" id="RU363032"/>
    </source>
</evidence>
<dbReference type="NCBIfam" id="TIGR01726">
    <property type="entry name" value="HEQRo_perm_3TM"/>
    <property type="match status" value="1"/>
</dbReference>
<evidence type="ECO:0000256" key="3">
    <source>
        <dbReference type="ARBA" id="ARBA00022448"/>
    </source>
</evidence>
<keyword evidence="4" id="KW-1003">Cell membrane</keyword>
<evidence type="ECO:0000256" key="2">
    <source>
        <dbReference type="ARBA" id="ARBA00010072"/>
    </source>
</evidence>
<dbReference type="GO" id="GO:0022857">
    <property type="term" value="F:transmembrane transporter activity"/>
    <property type="evidence" value="ECO:0007669"/>
    <property type="project" value="InterPro"/>
</dbReference>
<feature type="transmembrane region" description="Helical" evidence="9">
    <location>
        <begin position="54"/>
        <end position="75"/>
    </location>
</feature>
<dbReference type="AlphaFoldDB" id="U1H2K5"/>
<keyword evidence="6" id="KW-0029">Amino-acid transport</keyword>
<feature type="transmembrane region" description="Helical" evidence="9">
    <location>
        <begin position="87"/>
        <end position="104"/>
    </location>
</feature>
<dbReference type="Pfam" id="PF00528">
    <property type="entry name" value="BPD_transp_1"/>
    <property type="match status" value="1"/>
</dbReference>
<dbReference type="InterPro" id="IPR000515">
    <property type="entry name" value="MetI-like"/>
</dbReference>
<reference evidence="11 12" key="1">
    <citation type="journal article" date="2013" name="Genome Announc.">
        <title>Draft Genome Sequence of Gallibacterium anatis bv. haemolytica 12656-12 Liver, an Isolate Obtained from the Liver of a Septicemic Chicken.</title>
        <authorList>
            <person name="Kudirkiene E."/>
            <person name="Christensen H."/>
            <person name="Bojesen A.M."/>
        </authorList>
    </citation>
    <scope>NUCLEOTIDE SEQUENCE [LARGE SCALE GENOMIC DNA]</scope>
    <source>
        <strain evidence="11">12656/12</strain>
    </source>
</reference>
<name>U1H2K5_9PAST</name>
<feature type="transmembrane region" description="Helical" evidence="9">
    <location>
        <begin position="133"/>
        <end position="157"/>
    </location>
</feature>
<evidence type="ECO:0000256" key="1">
    <source>
        <dbReference type="ARBA" id="ARBA00004429"/>
    </source>
</evidence>
<keyword evidence="7 9" id="KW-1133">Transmembrane helix</keyword>